<evidence type="ECO:0000259" key="1">
    <source>
        <dbReference type="Pfam" id="PF20236"/>
    </source>
</evidence>
<sequence length="177" mass="19676">MELILSRGNNPTNTNVLTTDGNVLYSTSTPFKPWSRVTTVSKHSVSGGAHRSTTAGVQELAKIHWHRLEPTWLEYNGQTIPDLDAFLSKTSIFSNSRSFVGSDRKSYKWKTSKAFSESCYLEDVQLGKTVVNVGAWSIFTGMQAGLKVDASVLHMLDLIVITLIYFEEQRPKGQSST</sequence>
<dbReference type="InterPro" id="IPR046528">
    <property type="entry name" value="DUF6593"/>
</dbReference>
<reference evidence="2 3" key="1">
    <citation type="submission" date="2021-08" db="EMBL/GenBank/DDBJ databases">
        <title>Draft Genome Sequence of Phanerochaete sordida strain YK-624.</title>
        <authorList>
            <person name="Mori T."/>
            <person name="Dohra H."/>
            <person name="Suzuki T."/>
            <person name="Kawagishi H."/>
            <person name="Hirai H."/>
        </authorList>
    </citation>
    <scope>NUCLEOTIDE SEQUENCE [LARGE SCALE GENOMIC DNA]</scope>
    <source>
        <strain evidence="2 3">YK-624</strain>
    </source>
</reference>
<dbReference type="EMBL" id="BPQB01000008">
    <property type="protein sequence ID" value="GJE88088.1"/>
    <property type="molecule type" value="Genomic_DNA"/>
</dbReference>
<evidence type="ECO:0000313" key="3">
    <source>
        <dbReference type="Proteomes" id="UP000703269"/>
    </source>
</evidence>
<name>A0A9P3G4F2_9APHY</name>
<dbReference type="AlphaFoldDB" id="A0A9P3G4F2"/>
<proteinExistence type="predicted"/>
<gene>
    <name evidence="2" type="ORF">PsYK624_041710</name>
</gene>
<feature type="domain" description="DUF6593" evidence="1">
    <location>
        <begin position="9"/>
        <end position="170"/>
    </location>
</feature>
<comment type="caution">
    <text evidence="2">The sequence shown here is derived from an EMBL/GenBank/DDBJ whole genome shotgun (WGS) entry which is preliminary data.</text>
</comment>
<keyword evidence="3" id="KW-1185">Reference proteome</keyword>
<protein>
    <recommendedName>
        <fullName evidence="1">DUF6593 domain-containing protein</fullName>
    </recommendedName>
</protein>
<dbReference type="OrthoDB" id="3360976at2759"/>
<organism evidence="2 3">
    <name type="scientific">Phanerochaete sordida</name>
    <dbReference type="NCBI Taxonomy" id="48140"/>
    <lineage>
        <taxon>Eukaryota</taxon>
        <taxon>Fungi</taxon>
        <taxon>Dikarya</taxon>
        <taxon>Basidiomycota</taxon>
        <taxon>Agaricomycotina</taxon>
        <taxon>Agaricomycetes</taxon>
        <taxon>Polyporales</taxon>
        <taxon>Phanerochaetaceae</taxon>
        <taxon>Phanerochaete</taxon>
    </lineage>
</organism>
<dbReference type="Proteomes" id="UP000703269">
    <property type="component" value="Unassembled WGS sequence"/>
</dbReference>
<accession>A0A9P3G4F2</accession>
<evidence type="ECO:0000313" key="2">
    <source>
        <dbReference type="EMBL" id="GJE88088.1"/>
    </source>
</evidence>
<dbReference type="Pfam" id="PF20236">
    <property type="entry name" value="DUF6593"/>
    <property type="match status" value="1"/>
</dbReference>